<evidence type="ECO:0000313" key="7">
    <source>
        <dbReference type="EMBL" id="OAN44993.1"/>
    </source>
</evidence>
<dbReference type="PANTHER" id="PTHR12835:SF5">
    <property type="entry name" value="BIOTIN--PROTEIN LIGASE"/>
    <property type="match status" value="1"/>
</dbReference>
<dbReference type="GO" id="GO:0004077">
    <property type="term" value="F:biotin--[biotin carboxyl-carrier protein] ligase activity"/>
    <property type="evidence" value="ECO:0007669"/>
    <property type="project" value="UniProtKB-EC"/>
</dbReference>
<reference evidence="7 8" key="1">
    <citation type="submission" date="2016-04" db="EMBL/GenBank/DDBJ databases">
        <title>Chloroflexus islandicus sp. nov., a thermophilic filamentous anoxygenic phototrophic bacterium from geyser Strokkur (Iceland).</title>
        <authorList>
            <person name="Gaisin V.A."/>
            <person name="Kalashnikov A.M."/>
            <person name="Sukhacheva M.V."/>
            <person name="Grouzdev D.S."/>
            <person name="Ivanov T.M."/>
            <person name="Kuznetsov B."/>
            <person name="Gorlenko V.M."/>
        </authorList>
    </citation>
    <scope>NUCLEOTIDE SEQUENCE [LARGE SCALE GENOMIC DNA]</scope>
    <source>
        <strain evidence="8">isl-2</strain>
    </source>
</reference>
<dbReference type="GO" id="GO:0005737">
    <property type="term" value="C:cytoplasm"/>
    <property type="evidence" value="ECO:0007669"/>
    <property type="project" value="TreeGrafter"/>
</dbReference>
<protein>
    <recommendedName>
        <fullName evidence="5">biotin--[biotin carboxyl-carrier protein] ligase</fullName>
        <ecNumber evidence="5">6.3.4.15</ecNumber>
    </recommendedName>
</protein>
<dbReference type="Gene3D" id="2.30.30.100">
    <property type="match status" value="1"/>
</dbReference>
<dbReference type="InterPro" id="IPR003142">
    <property type="entry name" value="BPL_C"/>
</dbReference>
<dbReference type="Pfam" id="PF02237">
    <property type="entry name" value="BPL_C"/>
    <property type="match status" value="1"/>
</dbReference>
<evidence type="ECO:0000256" key="2">
    <source>
        <dbReference type="ARBA" id="ARBA00022741"/>
    </source>
</evidence>
<accession>A0A178M8Y3</accession>
<evidence type="ECO:0000256" key="4">
    <source>
        <dbReference type="ARBA" id="ARBA00023267"/>
    </source>
</evidence>
<evidence type="ECO:0000256" key="5">
    <source>
        <dbReference type="ARBA" id="ARBA00024227"/>
    </source>
</evidence>
<proteinExistence type="predicted"/>
<dbReference type="InterPro" id="IPR008988">
    <property type="entry name" value="Transcriptional_repressor_C"/>
</dbReference>
<feature type="domain" description="BPL/LPL catalytic" evidence="6">
    <location>
        <begin position="15"/>
        <end position="202"/>
    </location>
</feature>
<dbReference type="Proteomes" id="UP000078287">
    <property type="component" value="Unassembled WGS sequence"/>
</dbReference>
<dbReference type="PANTHER" id="PTHR12835">
    <property type="entry name" value="BIOTIN PROTEIN LIGASE"/>
    <property type="match status" value="1"/>
</dbReference>
<dbReference type="SUPFAM" id="SSF55681">
    <property type="entry name" value="Class II aaRS and biotin synthetases"/>
    <property type="match status" value="1"/>
</dbReference>
<dbReference type="InterPro" id="IPR004143">
    <property type="entry name" value="BPL_LPL_catalytic"/>
</dbReference>
<dbReference type="NCBIfam" id="TIGR00121">
    <property type="entry name" value="birA_ligase"/>
    <property type="match status" value="1"/>
</dbReference>
<name>A0A178M8Y3_9CHLR</name>
<dbReference type="CDD" id="cd16442">
    <property type="entry name" value="BPL"/>
    <property type="match status" value="1"/>
</dbReference>
<evidence type="ECO:0000313" key="8">
    <source>
        <dbReference type="Proteomes" id="UP000078287"/>
    </source>
</evidence>
<organism evidence="7 8">
    <name type="scientific">Chloroflexus islandicus</name>
    <dbReference type="NCBI Taxonomy" id="1707952"/>
    <lineage>
        <taxon>Bacteria</taxon>
        <taxon>Bacillati</taxon>
        <taxon>Chloroflexota</taxon>
        <taxon>Chloroflexia</taxon>
        <taxon>Chloroflexales</taxon>
        <taxon>Chloroflexineae</taxon>
        <taxon>Chloroflexaceae</taxon>
        <taxon>Chloroflexus</taxon>
    </lineage>
</organism>
<dbReference type="RefSeq" id="WP_066788265.1">
    <property type="nucleotide sequence ID" value="NZ_LWQS01000060.1"/>
</dbReference>
<evidence type="ECO:0000256" key="3">
    <source>
        <dbReference type="ARBA" id="ARBA00022840"/>
    </source>
</evidence>
<dbReference type="EMBL" id="LWQS01000060">
    <property type="protein sequence ID" value="OAN44993.1"/>
    <property type="molecule type" value="Genomic_DNA"/>
</dbReference>
<gene>
    <name evidence="7" type="ORF">A6A03_02225</name>
</gene>
<keyword evidence="8" id="KW-1185">Reference proteome</keyword>
<dbReference type="EC" id="6.3.4.15" evidence="5"/>
<evidence type="ECO:0000256" key="1">
    <source>
        <dbReference type="ARBA" id="ARBA00022598"/>
    </source>
</evidence>
<dbReference type="GO" id="GO:0005524">
    <property type="term" value="F:ATP binding"/>
    <property type="evidence" value="ECO:0007669"/>
    <property type="project" value="UniProtKB-KW"/>
</dbReference>
<keyword evidence="1 7" id="KW-0436">Ligase</keyword>
<dbReference type="AlphaFoldDB" id="A0A178M8Y3"/>
<keyword evidence="2" id="KW-0547">Nucleotide-binding</keyword>
<dbReference type="InterPro" id="IPR045864">
    <property type="entry name" value="aa-tRNA-synth_II/BPL/LPL"/>
</dbReference>
<dbReference type="STRING" id="1707952.A6A03_02225"/>
<dbReference type="Pfam" id="PF03099">
    <property type="entry name" value="BPL_LplA_LipB"/>
    <property type="match status" value="1"/>
</dbReference>
<evidence type="ECO:0000259" key="6">
    <source>
        <dbReference type="PROSITE" id="PS51733"/>
    </source>
</evidence>
<comment type="caution">
    <text evidence="7">The sequence shown here is derived from an EMBL/GenBank/DDBJ whole genome shotgun (WGS) entry which is preliminary data.</text>
</comment>
<dbReference type="SUPFAM" id="SSF50037">
    <property type="entry name" value="C-terminal domain of transcriptional repressors"/>
    <property type="match status" value="1"/>
</dbReference>
<dbReference type="Gene3D" id="3.30.930.10">
    <property type="entry name" value="Bira Bifunctional Protein, Domain 2"/>
    <property type="match status" value="1"/>
</dbReference>
<sequence length="268" mass="28152">MLDADAIRAGLAPGATLPATIHCYEQVGSTMDLARTAIATLPPSALPVLIVAEEQTAGRGRLGRRWVAPPGSALLFSLGLRPPAAVTTTPTALIWLAAVALLETIEAETPLRVGLKWPNDVLVQTPAGWAKTAGILLEGGWDNGTLAWAIIGCGINVSAAPDPQTTLYPTTALTIAGAPDVDRLRLLQALLRRYDFWFRQLQAGDSDRLWEVWRSRLLTLGQMVTIATGSGTIHGKAVDVTRSGALLVREPSGAVSVVESGDVGLIGG</sequence>
<dbReference type="OrthoDB" id="9807064at2"/>
<dbReference type="PROSITE" id="PS51733">
    <property type="entry name" value="BPL_LPL_CATALYTIC"/>
    <property type="match status" value="1"/>
</dbReference>
<keyword evidence="3" id="KW-0067">ATP-binding</keyword>
<dbReference type="InterPro" id="IPR004408">
    <property type="entry name" value="Biotin_CoA_COase_ligase"/>
</dbReference>
<keyword evidence="4" id="KW-0092">Biotin</keyword>